<dbReference type="EMBL" id="JAVREN010000058">
    <property type="protein sequence ID" value="MDT0310191.1"/>
    <property type="molecule type" value="Genomic_DNA"/>
</dbReference>
<gene>
    <name evidence="2" type="ORF">RM780_25030</name>
</gene>
<sequence>MRAAPAPPAEPVEEYVAALDAALIGPRRAKSRLLAEIRDGLSDTVAAYADAGLTTERAADRAVREFGTPRELIPSCQRELTIAQARHTARVIALTAPFLLACWYLTGSAGTGTDWLLPRLARTLALQLSGVAGLAALLAAAALAATGTLARRLPVPHRLPLAVAWTATTAGAAMAAATILLVLATLLAANAPLLALATTLSAFSHATIATAARTCRRCAHRAAPVGTV</sequence>
<keyword evidence="1" id="KW-1133">Transmembrane helix</keyword>
<organism evidence="2 3">
    <name type="scientific">Streptomyces boetiae</name>
    <dbReference type="NCBI Taxonomy" id="3075541"/>
    <lineage>
        <taxon>Bacteria</taxon>
        <taxon>Bacillati</taxon>
        <taxon>Actinomycetota</taxon>
        <taxon>Actinomycetes</taxon>
        <taxon>Kitasatosporales</taxon>
        <taxon>Streptomycetaceae</taxon>
        <taxon>Streptomyces</taxon>
    </lineage>
</organism>
<feature type="transmembrane region" description="Helical" evidence="1">
    <location>
        <begin position="88"/>
        <end position="106"/>
    </location>
</feature>
<dbReference type="InterPro" id="IPR047928">
    <property type="entry name" value="Perm_prefix_1"/>
</dbReference>
<dbReference type="NCBIfam" id="NF038403">
    <property type="entry name" value="perm_prefix_1"/>
    <property type="match status" value="1"/>
</dbReference>
<feature type="transmembrane region" description="Helical" evidence="1">
    <location>
        <begin position="126"/>
        <end position="150"/>
    </location>
</feature>
<reference evidence="3" key="1">
    <citation type="submission" date="2023-07" db="EMBL/GenBank/DDBJ databases">
        <title>30 novel species of actinomycetes from the DSMZ collection.</title>
        <authorList>
            <person name="Nouioui I."/>
        </authorList>
    </citation>
    <scope>NUCLEOTIDE SEQUENCE [LARGE SCALE GENOMIC DNA]</scope>
    <source>
        <strain evidence="3">DSM 44917</strain>
    </source>
</reference>
<proteinExistence type="predicted"/>
<name>A0ABU2LF42_9ACTN</name>
<feature type="transmembrane region" description="Helical" evidence="1">
    <location>
        <begin position="162"/>
        <end position="187"/>
    </location>
</feature>
<keyword evidence="3" id="KW-1185">Reference proteome</keyword>
<protein>
    <submittedName>
        <fullName evidence="2">Permease prefix domain 1-containing protein</fullName>
    </submittedName>
</protein>
<dbReference type="Proteomes" id="UP001183388">
    <property type="component" value="Unassembled WGS sequence"/>
</dbReference>
<comment type="caution">
    <text evidence="2">The sequence shown here is derived from an EMBL/GenBank/DDBJ whole genome shotgun (WGS) entry which is preliminary data.</text>
</comment>
<evidence type="ECO:0000313" key="3">
    <source>
        <dbReference type="Proteomes" id="UP001183388"/>
    </source>
</evidence>
<evidence type="ECO:0000256" key="1">
    <source>
        <dbReference type="SAM" id="Phobius"/>
    </source>
</evidence>
<accession>A0ABU2LF42</accession>
<evidence type="ECO:0000313" key="2">
    <source>
        <dbReference type="EMBL" id="MDT0310191.1"/>
    </source>
</evidence>
<dbReference type="RefSeq" id="WP_311633161.1">
    <property type="nucleotide sequence ID" value="NZ_JAVREN010000058.1"/>
</dbReference>
<keyword evidence="1" id="KW-0812">Transmembrane</keyword>
<feature type="transmembrane region" description="Helical" evidence="1">
    <location>
        <begin position="193"/>
        <end position="212"/>
    </location>
</feature>
<keyword evidence="1" id="KW-0472">Membrane</keyword>